<keyword evidence="1" id="KW-0472">Membrane</keyword>
<evidence type="ECO:0000313" key="3">
    <source>
        <dbReference type="WBParaSite" id="ACRNAN_scaffold7680.g6964.t1"/>
    </source>
</evidence>
<dbReference type="AlphaFoldDB" id="A0A914EGT0"/>
<keyword evidence="1" id="KW-0812">Transmembrane</keyword>
<proteinExistence type="predicted"/>
<evidence type="ECO:0000313" key="2">
    <source>
        <dbReference type="Proteomes" id="UP000887540"/>
    </source>
</evidence>
<reference evidence="3" key="1">
    <citation type="submission" date="2022-11" db="UniProtKB">
        <authorList>
            <consortium name="WormBaseParasite"/>
        </authorList>
    </citation>
    <scope>IDENTIFICATION</scope>
</reference>
<protein>
    <submittedName>
        <fullName evidence="3">Uncharacterized protein</fullName>
    </submittedName>
</protein>
<dbReference type="Proteomes" id="UP000887540">
    <property type="component" value="Unplaced"/>
</dbReference>
<keyword evidence="2" id="KW-1185">Reference proteome</keyword>
<dbReference type="WBParaSite" id="ACRNAN_scaffold7680.g6964.t1">
    <property type="protein sequence ID" value="ACRNAN_scaffold7680.g6964.t1"/>
    <property type="gene ID" value="ACRNAN_scaffold7680.g6964"/>
</dbReference>
<organism evidence="2 3">
    <name type="scientific">Acrobeloides nanus</name>
    <dbReference type="NCBI Taxonomy" id="290746"/>
    <lineage>
        <taxon>Eukaryota</taxon>
        <taxon>Metazoa</taxon>
        <taxon>Ecdysozoa</taxon>
        <taxon>Nematoda</taxon>
        <taxon>Chromadorea</taxon>
        <taxon>Rhabditida</taxon>
        <taxon>Tylenchina</taxon>
        <taxon>Cephalobomorpha</taxon>
        <taxon>Cephaloboidea</taxon>
        <taxon>Cephalobidae</taxon>
        <taxon>Acrobeloides</taxon>
    </lineage>
</organism>
<evidence type="ECO:0000256" key="1">
    <source>
        <dbReference type="SAM" id="Phobius"/>
    </source>
</evidence>
<keyword evidence="1" id="KW-1133">Transmembrane helix</keyword>
<accession>A0A914EGT0</accession>
<name>A0A914EGT0_9BILA</name>
<sequence>MMILANWTFQLGLPRVGILSVTSMAWTTFMNPLAGILLIPPYRKALYSKLTNERRWCFSRSSETATTRVTAS</sequence>
<feature type="transmembrane region" description="Helical" evidence="1">
    <location>
        <begin position="16"/>
        <end position="39"/>
    </location>
</feature>